<dbReference type="EMBL" id="JACCFJ010000001">
    <property type="protein sequence ID" value="NYI83864.1"/>
    <property type="molecule type" value="Genomic_DNA"/>
</dbReference>
<organism evidence="2 3">
    <name type="scientific">Saccharopolyspora hordei</name>
    <dbReference type="NCBI Taxonomy" id="1838"/>
    <lineage>
        <taxon>Bacteria</taxon>
        <taxon>Bacillati</taxon>
        <taxon>Actinomycetota</taxon>
        <taxon>Actinomycetes</taxon>
        <taxon>Pseudonocardiales</taxon>
        <taxon>Pseudonocardiaceae</taxon>
        <taxon>Saccharopolyspora</taxon>
    </lineage>
</organism>
<dbReference type="RefSeq" id="WP_179720627.1">
    <property type="nucleotide sequence ID" value="NZ_BAABFH010000001.1"/>
</dbReference>
<evidence type="ECO:0000313" key="2">
    <source>
        <dbReference type="EMBL" id="NYI83864.1"/>
    </source>
</evidence>
<keyword evidence="3" id="KW-1185">Reference proteome</keyword>
<comment type="caution">
    <text evidence="2">The sequence shown here is derived from an EMBL/GenBank/DDBJ whole genome shotgun (WGS) entry which is preliminary data.</text>
</comment>
<feature type="region of interest" description="Disordered" evidence="1">
    <location>
        <begin position="69"/>
        <end position="118"/>
    </location>
</feature>
<name>A0A853AH04_9PSEU</name>
<sequence length="118" mass="13088">MPRVRDSGVVRMVVRAQRPAPRTRRPVDAAPESLTCALAATVLEETYRYLDETYAVLGLARWNQPPAEALQQARTLEPREDDAPERAPSGTAERGGRAAAPRAHDRLSRRPAPPTPRR</sequence>
<dbReference type="AlphaFoldDB" id="A0A853AH04"/>
<dbReference type="Proteomes" id="UP000587002">
    <property type="component" value="Unassembled WGS sequence"/>
</dbReference>
<evidence type="ECO:0000256" key="1">
    <source>
        <dbReference type="SAM" id="MobiDB-lite"/>
    </source>
</evidence>
<evidence type="ECO:0000313" key="3">
    <source>
        <dbReference type="Proteomes" id="UP000587002"/>
    </source>
</evidence>
<gene>
    <name evidence="2" type="ORF">HNR68_002494</name>
</gene>
<accession>A0A853AH04</accession>
<reference evidence="2 3" key="1">
    <citation type="submission" date="2020-07" db="EMBL/GenBank/DDBJ databases">
        <title>Sequencing the genomes of 1000 actinobacteria strains.</title>
        <authorList>
            <person name="Klenk H.-P."/>
        </authorList>
    </citation>
    <scope>NUCLEOTIDE SEQUENCE [LARGE SCALE GENOMIC DNA]</scope>
    <source>
        <strain evidence="2 3">DSM 44065</strain>
    </source>
</reference>
<proteinExistence type="predicted"/>
<protein>
    <submittedName>
        <fullName evidence="2">Uncharacterized protein</fullName>
    </submittedName>
</protein>